<dbReference type="EMBL" id="JABBFZ010000006">
    <property type="protein sequence ID" value="NML31776.1"/>
    <property type="molecule type" value="Genomic_DNA"/>
</dbReference>
<sequence length="128" mass="13901">MDPGQVHAVRDPVTGLWGASNSVPNNGAAVQKPDNTVELDEPIRRGNTEILEVVLRKPSAGELRGMRLDDLLSGDVNALLLVLPRISTPTLTRPEVEGLDIADLAKFGEVIIPFFLPRAQREKLASRS</sequence>
<protein>
    <submittedName>
        <fullName evidence="2">Phage tail assembly protein</fullName>
    </submittedName>
</protein>
<keyword evidence="3" id="KW-1185">Reference proteome</keyword>
<organism evidence="2 3">
    <name type="scientific">Paraburkholderia antibiotica</name>
    <dbReference type="NCBI Taxonomy" id="2728839"/>
    <lineage>
        <taxon>Bacteria</taxon>
        <taxon>Pseudomonadati</taxon>
        <taxon>Pseudomonadota</taxon>
        <taxon>Betaproteobacteria</taxon>
        <taxon>Burkholderiales</taxon>
        <taxon>Burkholderiaceae</taxon>
        <taxon>Paraburkholderia</taxon>
    </lineage>
</organism>
<evidence type="ECO:0000256" key="1">
    <source>
        <dbReference type="SAM" id="MobiDB-lite"/>
    </source>
</evidence>
<dbReference type="AlphaFoldDB" id="A0A7X9ZXF7"/>
<accession>A0A7X9ZXF7</accession>
<feature type="region of interest" description="Disordered" evidence="1">
    <location>
        <begin position="17"/>
        <end position="38"/>
    </location>
</feature>
<dbReference type="Proteomes" id="UP000583127">
    <property type="component" value="Unassembled WGS sequence"/>
</dbReference>
<dbReference type="Pfam" id="PF10109">
    <property type="entry name" value="Phage_TAC_7"/>
    <property type="match status" value="1"/>
</dbReference>
<evidence type="ECO:0000313" key="3">
    <source>
        <dbReference type="Proteomes" id="UP000583127"/>
    </source>
</evidence>
<evidence type="ECO:0000313" key="2">
    <source>
        <dbReference type="EMBL" id="NML31776.1"/>
    </source>
</evidence>
<proteinExistence type="predicted"/>
<name>A0A7X9ZXF7_9BURK</name>
<comment type="caution">
    <text evidence="2">The sequence shown here is derived from an EMBL/GenBank/DDBJ whole genome shotgun (WGS) entry which is preliminary data.</text>
</comment>
<dbReference type="InterPro" id="IPR019289">
    <property type="entry name" value="Phage_tail_E/E"/>
</dbReference>
<reference evidence="2 3" key="1">
    <citation type="submission" date="2020-04" db="EMBL/GenBank/DDBJ databases">
        <title>Paraburkholderia sp. G-4-1-8 isolated from soil.</title>
        <authorList>
            <person name="Dahal R.H."/>
        </authorList>
    </citation>
    <scope>NUCLEOTIDE SEQUENCE [LARGE SCALE GENOMIC DNA]</scope>
    <source>
        <strain evidence="2 3">G-4-1-8</strain>
    </source>
</reference>
<gene>
    <name evidence="2" type="ORF">HHL14_13125</name>
</gene>